<dbReference type="PRINTS" id="PR00765">
    <property type="entry name" value="CRBOXYPTASEA"/>
</dbReference>
<dbReference type="AlphaFoldDB" id="A0A182WLP9"/>
<dbReference type="Pfam" id="PF00246">
    <property type="entry name" value="Peptidase_M14"/>
    <property type="match status" value="2"/>
</dbReference>
<dbReference type="InterPro" id="IPR003146">
    <property type="entry name" value="M14A_act_pep"/>
</dbReference>
<dbReference type="Pfam" id="PF02244">
    <property type="entry name" value="Propep_M14"/>
    <property type="match status" value="1"/>
</dbReference>
<keyword evidence="10" id="KW-0378">Hydrolase</keyword>
<keyword evidence="6" id="KW-0121">Carboxypeptidase</keyword>
<feature type="domain" description="Peptidase M14" evidence="19">
    <location>
        <begin position="132"/>
        <end position="432"/>
    </location>
</feature>
<accession>A0A182WLP9</accession>
<keyword evidence="15" id="KW-1015">Disulfide bond</keyword>
<evidence type="ECO:0000313" key="21">
    <source>
        <dbReference type="Proteomes" id="UP000075920"/>
    </source>
</evidence>
<reference evidence="20" key="2">
    <citation type="submission" date="2020-05" db="UniProtKB">
        <authorList>
            <consortium name="EnsemblMetazoa"/>
        </authorList>
    </citation>
    <scope>IDENTIFICATION</scope>
    <source>
        <strain evidence="20">MINIMUS1</strain>
    </source>
</reference>
<dbReference type="FunFam" id="3.40.630.10:FF:000040">
    <property type="entry name" value="zinc carboxypeptidase"/>
    <property type="match status" value="1"/>
</dbReference>
<comment type="function">
    <text evidence="2">Extracellular metalloprotease that contributes to pathogenicity.</text>
</comment>
<evidence type="ECO:0000256" key="2">
    <source>
        <dbReference type="ARBA" id="ARBA00003091"/>
    </source>
</evidence>
<comment type="cofactor">
    <cofactor evidence="1">
        <name>Zn(2+)</name>
        <dbReference type="ChEBI" id="CHEBI:29105"/>
    </cofactor>
</comment>
<evidence type="ECO:0000256" key="5">
    <source>
        <dbReference type="ARBA" id="ARBA00022525"/>
    </source>
</evidence>
<dbReference type="PANTHER" id="PTHR11705">
    <property type="entry name" value="PROTEASE FAMILY M14 CARBOXYPEPTIDASE A,B"/>
    <property type="match status" value="1"/>
</dbReference>
<dbReference type="GO" id="GO:0004181">
    <property type="term" value="F:metallocarboxypeptidase activity"/>
    <property type="evidence" value="ECO:0007669"/>
    <property type="project" value="InterPro"/>
</dbReference>
<proteinExistence type="inferred from homology"/>
<protein>
    <recommendedName>
        <fullName evidence="19">Peptidase M14 domain-containing protein</fullName>
    </recommendedName>
</protein>
<keyword evidence="11" id="KW-0862">Zinc</keyword>
<dbReference type="STRING" id="112268.A0A182WLP9"/>
<feature type="active site" description="Proton donor/acceptor" evidence="17">
    <location>
        <position position="726"/>
    </location>
</feature>
<dbReference type="FunFam" id="3.40.630.10:FF:000165">
    <property type="entry name" value="Glucan 1,4-alpha-glucosidase, putative"/>
    <property type="match status" value="1"/>
</dbReference>
<dbReference type="SMART" id="SM00631">
    <property type="entry name" value="Zn_pept"/>
    <property type="match status" value="2"/>
</dbReference>
<evidence type="ECO:0000256" key="1">
    <source>
        <dbReference type="ARBA" id="ARBA00001947"/>
    </source>
</evidence>
<reference evidence="21" key="1">
    <citation type="submission" date="2013-03" db="EMBL/GenBank/DDBJ databases">
        <title>The Genome Sequence of Anopheles minimus MINIMUS1.</title>
        <authorList>
            <consortium name="The Broad Institute Genomics Platform"/>
            <person name="Neafsey D.E."/>
            <person name="Walton C."/>
            <person name="Walker B."/>
            <person name="Young S.K."/>
            <person name="Zeng Q."/>
            <person name="Gargeya S."/>
            <person name="Fitzgerald M."/>
            <person name="Haas B."/>
            <person name="Abouelleil A."/>
            <person name="Allen A.W."/>
            <person name="Alvarado L."/>
            <person name="Arachchi H.M."/>
            <person name="Berlin A.M."/>
            <person name="Chapman S.B."/>
            <person name="Gainer-Dewar J."/>
            <person name="Goldberg J."/>
            <person name="Griggs A."/>
            <person name="Gujja S."/>
            <person name="Hansen M."/>
            <person name="Howarth C."/>
            <person name="Imamovic A."/>
            <person name="Ireland A."/>
            <person name="Larimer J."/>
            <person name="McCowan C."/>
            <person name="Murphy C."/>
            <person name="Pearson M."/>
            <person name="Poon T.W."/>
            <person name="Priest M."/>
            <person name="Roberts A."/>
            <person name="Saif S."/>
            <person name="Shea T."/>
            <person name="Sisk P."/>
            <person name="Sykes S."/>
            <person name="Wortman J."/>
            <person name="Nusbaum C."/>
            <person name="Birren B."/>
        </authorList>
    </citation>
    <scope>NUCLEOTIDE SEQUENCE [LARGE SCALE GENOMIC DNA]</scope>
    <source>
        <strain evidence="21">MINIMUS1</strain>
    </source>
</reference>
<evidence type="ECO:0000256" key="9">
    <source>
        <dbReference type="ARBA" id="ARBA00022729"/>
    </source>
</evidence>
<dbReference type="InterPro" id="IPR000834">
    <property type="entry name" value="Peptidase_M14"/>
</dbReference>
<dbReference type="SUPFAM" id="SSF53187">
    <property type="entry name" value="Zn-dependent exopeptidases"/>
    <property type="match status" value="2"/>
</dbReference>
<evidence type="ECO:0000256" key="7">
    <source>
        <dbReference type="ARBA" id="ARBA00022670"/>
    </source>
</evidence>
<name>A0A182WLP9_9DIPT</name>
<dbReference type="PROSITE" id="PS51257">
    <property type="entry name" value="PROKAR_LIPOPROTEIN"/>
    <property type="match status" value="1"/>
</dbReference>
<dbReference type="GO" id="GO:0006508">
    <property type="term" value="P:proteolysis"/>
    <property type="evidence" value="ECO:0007669"/>
    <property type="project" value="UniProtKB-KW"/>
</dbReference>
<evidence type="ECO:0000256" key="3">
    <source>
        <dbReference type="ARBA" id="ARBA00004613"/>
    </source>
</evidence>
<evidence type="ECO:0000256" key="8">
    <source>
        <dbReference type="ARBA" id="ARBA00022723"/>
    </source>
</evidence>
<evidence type="ECO:0000256" key="10">
    <source>
        <dbReference type="ARBA" id="ARBA00022801"/>
    </source>
</evidence>
<evidence type="ECO:0000256" key="14">
    <source>
        <dbReference type="ARBA" id="ARBA00023145"/>
    </source>
</evidence>
<dbReference type="EnsemblMetazoa" id="AMIN011328-RA">
    <property type="protein sequence ID" value="AMIN011328-PA"/>
    <property type="gene ID" value="AMIN011328"/>
</dbReference>
<evidence type="ECO:0000256" key="17">
    <source>
        <dbReference type="PROSITE-ProRule" id="PRU01379"/>
    </source>
</evidence>
<dbReference type="GO" id="GO:0008270">
    <property type="term" value="F:zinc ion binding"/>
    <property type="evidence" value="ECO:0007669"/>
    <property type="project" value="InterPro"/>
</dbReference>
<dbReference type="PANTHER" id="PTHR11705:SF140">
    <property type="entry name" value="FI02848P-RELATED"/>
    <property type="match status" value="1"/>
</dbReference>
<dbReference type="GO" id="GO:0005615">
    <property type="term" value="C:extracellular space"/>
    <property type="evidence" value="ECO:0007669"/>
    <property type="project" value="TreeGrafter"/>
</dbReference>
<dbReference type="SUPFAM" id="SSF54897">
    <property type="entry name" value="Protease propeptides/inhibitors"/>
    <property type="match status" value="1"/>
</dbReference>
<evidence type="ECO:0000256" key="16">
    <source>
        <dbReference type="ARBA" id="ARBA00057299"/>
    </source>
</evidence>
<sequence>MRSRTGGRRFGPVLVTVFLTLVGCSAVNATARRHSYSGYKLYSVEQNTQQQVDMLRDLQQAVDDLDFWKLDRLVGSDARILVPPSQLLSFQLLLDTQQLRYREIIPDFGSVQDEHLFSAKQMLRSKRLPLTKYLRYNEMVDYINSLARKYSDLMTVSEIGKSHEGRPIPSVTIRSPTSYASQAARNNSQPVVFVDAGIHAREWAAPAMAMYLISELVENSAQHKDLLAGLTWIIVPIVNPDGYEYSHERERLWRKTRRPAGRNCYGIDGNRNYDFHWAEVGASDLPCAETYHGEQSFSEPETRAIRDELLRLKGRCKFYLSLHTYGEYLLYPWGWTPELPVGWVKIDKVAKAGARAIHDATGTTYTVGSSTNVLYAAAGGSDDYAFAVADVPISITMELPGGGSAGFNPPPSRIEEIVKETFVGIRAMALEVRLLRLSRLNGSRACCKMSLDSTKLFQTYQSHKDIKQYLEQLVQRYSSKIEIFSRAESYEGREILTVRICTDVQKKRPVPNRWCILIDAGIHAREWITVSVALFIVQQLLEKDEISAKSFRSFEWIILPLLNPDGYEYSREHNKMWRKTRRPLGLRNHHRSCVGVDCNRNFNVAWTIGSTRFCSFLYRGERPFSERETKNVRDLFRKLRPACKFYLSLHSYAKAIIYPRAYTRTLPRNWQMQHTIAEAGADAMKKATGVRYRCGSASTVLNRPVGGSSIDYAHDIEKVPVALVMEVASKGFHPPEANIQRICEESWIGIGAMVNCLAASFRPVLRGSGTLHLR</sequence>
<keyword evidence="21" id="KW-1185">Reference proteome</keyword>
<organism evidence="20 21">
    <name type="scientific">Anopheles minimus</name>
    <dbReference type="NCBI Taxonomy" id="112268"/>
    <lineage>
        <taxon>Eukaryota</taxon>
        <taxon>Metazoa</taxon>
        <taxon>Ecdysozoa</taxon>
        <taxon>Arthropoda</taxon>
        <taxon>Hexapoda</taxon>
        <taxon>Insecta</taxon>
        <taxon>Pterygota</taxon>
        <taxon>Neoptera</taxon>
        <taxon>Endopterygota</taxon>
        <taxon>Diptera</taxon>
        <taxon>Nematocera</taxon>
        <taxon>Culicoidea</taxon>
        <taxon>Culicidae</taxon>
        <taxon>Anophelinae</taxon>
        <taxon>Anopheles</taxon>
    </lineage>
</organism>
<feature type="chain" id="PRO_5008141662" description="Peptidase M14 domain-containing protein" evidence="18">
    <location>
        <begin position="27"/>
        <end position="774"/>
    </location>
</feature>
<evidence type="ECO:0000256" key="6">
    <source>
        <dbReference type="ARBA" id="ARBA00022645"/>
    </source>
</evidence>
<comment type="similarity">
    <text evidence="4 17">Belongs to the peptidase M14 family.</text>
</comment>
<keyword evidence="12" id="KW-0843">Virulence</keyword>
<keyword evidence="5" id="KW-0964">Secreted</keyword>
<comment type="subcellular location">
    <subcellularLocation>
        <location evidence="3">Secreted</location>
    </subcellularLocation>
</comment>
<evidence type="ECO:0000256" key="15">
    <source>
        <dbReference type="ARBA" id="ARBA00023157"/>
    </source>
</evidence>
<evidence type="ECO:0000256" key="11">
    <source>
        <dbReference type="ARBA" id="ARBA00022833"/>
    </source>
</evidence>
<evidence type="ECO:0000256" key="13">
    <source>
        <dbReference type="ARBA" id="ARBA00023049"/>
    </source>
</evidence>
<dbReference type="Proteomes" id="UP000075920">
    <property type="component" value="Unassembled WGS sequence"/>
</dbReference>
<dbReference type="PROSITE" id="PS52035">
    <property type="entry name" value="PEPTIDASE_M14"/>
    <property type="match status" value="2"/>
</dbReference>
<dbReference type="VEuPathDB" id="VectorBase:AMIN011328"/>
<keyword evidence="14" id="KW-0865">Zymogen</keyword>
<evidence type="ECO:0000313" key="20">
    <source>
        <dbReference type="EnsemblMetazoa" id="AMIN011328-PA"/>
    </source>
</evidence>
<dbReference type="CDD" id="cd03860">
    <property type="entry name" value="M14_CP_A-B_like"/>
    <property type="match status" value="1"/>
</dbReference>
<keyword evidence="8" id="KW-0479">Metal-binding</keyword>
<feature type="signal peptide" evidence="18">
    <location>
        <begin position="1"/>
        <end position="26"/>
    </location>
</feature>
<keyword evidence="9 18" id="KW-0732">Signal</keyword>
<evidence type="ECO:0000259" key="19">
    <source>
        <dbReference type="PROSITE" id="PS52035"/>
    </source>
</evidence>
<keyword evidence="7" id="KW-0645">Protease</keyword>
<dbReference type="InterPro" id="IPR036990">
    <property type="entry name" value="M14A-like_propep"/>
</dbReference>
<dbReference type="Gene3D" id="3.40.630.10">
    <property type="entry name" value="Zn peptidases"/>
    <property type="match status" value="2"/>
</dbReference>
<comment type="function">
    <text evidence="16">Involved in the digestion of the blood meal.</text>
</comment>
<evidence type="ECO:0000256" key="18">
    <source>
        <dbReference type="SAM" id="SignalP"/>
    </source>
</evidence>
<evidence type="ECO:0000256" key="12">
    <source>
        <dbReference type="ARBA" id="ARBA00023026"/>
    </source>
</evidence>
<feature type="domain" description="Peptidase M14" evidence="19">
    <location>
        <begin position="459"/>
        <end position="757"/>
    </location>
</feature>
<dbReference type="Gene3D" id="3.30.70.340">
    <property type="entry name" value="Metallocarboxypeptidase-like"/>
    <property type="match status" value="1"/>
</dbReference>
<feature type="active site" description="Proton donor/acceptor" evidence="17">
    <location>
        <position position="398"/>
    </location>
</feature>
<keyword evidence="13" id="KW-0482">Metalloprotease</keyword>
<evidence type="ECO:0000256" key="4">
    <source>
        <dbReference type="ARBA" id="ARBA00005988"/>
    </source>
</evidence>